<evidence type="ECO:0000259" key="5">
    <source>
        <dbReference type="Pfam" id="PF04811"/>
    </source>
</evidence>
<feature type="domain" description="Zinc finger Sec23/Sec24-type" evidence="4">
    <location>
        <begin position="51"/>
        <end position="83"/>
    </location>
</feature>
<proteinExistence type="inferred from homology"/>
<dbReference type="GO" id="GO:0030127">
    <property type="term" value="C:COPII vesicle coat"/>
    <property type="evidence" value="ECO:0007669"/>
    <property type="project" value="InterPro"/>
</dbReference>
<dbReference type="Gene3D" id="2.30.30.380">
    <property type="entry name" value="Zn-finger domain of Sec23/24"/>
    <property type="match status" value="1"/>
</dbReference>
<dbReference type="SUPFAM" id="SSF53300">
    <property type="entry name" value="vWA-like"/>
    <property type="match status" value="1"/>
</dbReference>
<dbReference type="InterPro" id="IPR036174">
    <property type="entry name" value="Znf_Sec23_Sec24_sf"/>
</dbReference>
<evidence type="ECO:0000256" key="2">
    <source>
        <dbReference type="ARBA" id="ARBA00022448"/>
    </source>
</evidence>
<dbReference type="SUPFAM" id="SSF81811">
    <property type="entry name" value="Helical domain of Sec23/24"/>
    <property type="match status" value="1"/>
</dbReference>
<dbReference type="SUPFAM" id="SSF82919">
    <property type="entry name" value="Zn-finger domain of Sec23/24"/>
    <property type="match status" value="1"/>
</dbReference>
<dbReference type="InterPro" id="IPR006895">
    <property type="entry name" value="Znf_Sec23_Sec24"/>
</dbReference>
<dbReference type="Gene3D" id="1.20.120.730">
    <property type="entry name" value="Sec23/Sec24 helical domain"/>
    <property type="match status" value="1"/>
</dbReference>
<gene>
    <name evidence="7" type="ORF">SASPL_122579</name>
</gene>
<dbReference type="GO" id="GO:0090110">
    <property type="term" value="P:COPII-coated vesicle cargo loading"/>
    <property type="evidence" value="ECO:0007669"/>
    <property type="project" value="TreeGrafter"/>
</dbReference>
<comment type="similarity">
    <text evidence="1">Belongs to the SEC23/SEC24 family. SEC24 subfamily.</text>
</comment>
<dbReference type="InterPro" id="IPR050550">
    <property type="entry name" value="SEC23_SEC24_subfamily"/>
</dbReference>
<evidence type="ECO:0000259" key="6">
    <source>
        <dbReference type="Pfam" id="PF04815"/>
    </source>
</evidence>
<dbReference type="SUPFAM" id="SSF81995">
    <property type="entry name" value="beta-sandwich domain of Sec23/24"/>
    <property type="match status" value="1"/>
</dbReference>
<protein>
    <recommendedName>
        <fullName evidence="9">Protein transport protein SEC24</fullName>
    </recommendedName>
</protein>
<dbReference type="PANTHER" id="PTHR13803:SF17">
    <property type="entry name" value="PROTEIN TRANSPORT PROTEIN SEC24"/>
    <property type="match status" value="1"/>
</dbReference>
<keyword evidence="3" id="KW-0653">Protein transport</keyword>
<dbReference type="Proteomes" id="UP000298416">
    <property type="component" value="Unassembled WGS sequence"/>
</dbReference>
<dbReference type="InterPro" id="IPR006896">
    <property type="entry name" value="Sec23/24_trunk_dom"/>
</dbReference>
<evidence type="ECO:0000259" key="4">
    <source>
        <dbReference type="Pfam" id="PF04810"/>
    </source>
</evidence>
<dbReference type="Pfam" id="PF04811">
    <property type="entry name" value="Sec23_trunk"/>
    <property type="match status" value="1"/>
</dbReference>
<keyword evidence="2" id="KW-0813">Transport</keyword>
<reference evidence="7" key="2">
    <citation type="submission" date="2020-08" db="EMBL/GenBank/DDBJ databases">
        <title>Plant Genome Project.</title>
        <authorList>
            <person name="Zhang R.-G."/>
        </authorList>
    </citation>
    <scope>NUCLEOTIDE SEQUENCE</scope>
    <source>
        <strain evidence="7">Huo1</strain>
        <tissue evidence="7">Leaf</tissue>
    </source>
</reference>
<dbReference type="EMBL" id="PNBA02000008">
    <property type="protein sequence ID" value="KAG6415175.1"/>
    <property type="molecule type" value="Genomic_DNA"/>
</dbReference>
<dbReference type="Pfam" id="PF04815">
    <property type="entry name" value="Sec23_helical"/>
    <property type="match status" value="1"/>
</dbReference>
<dbReference type="GO" id="GO:0070971">
    <property type="term" value="C:endoplasmic reticulum exit site"/>
    <property type="evidence" value="ECO:0007669"/>
    <property type="project" value="TreeGrafter"/>
</dbReference>
<evidence type="ECO:0000313" key="7">
    <source>
        <dbReference type="EMBL" id="KAG6415175.1"/>
    </source>
</evidence>
<organism evidence="7">
    <name type="scientific">Salvia splendens</name>
    <name type="common">Scarlet sage</name>
    <dbReference type="NCBI Taxonomy" id="180675"/>
    <lineage>
        <taxon>Eukaryota</taxon>
        <taxon>Viridiplantae</taxon>
        <taxon>Streptophyta</taxon>
        <taxon>Embryophyta</taxon>
        <taxon>Tracheophyta</taxon>
        <taxon>Spermatophyta</taxon>
        <taxon>Magnoliopsida</taxon>
        <taxon>eudicotyledons</taxon>
        <taxon>Gunneridae</taxon>
        <taxon>Pentapetalae</taxon>
        <taxon>asterids</taxon>
        <taxon>lamiids</taxon>
        <taxon>Lamiales</taxon>
        <taxon>Lamiaceae</taxon>
        <taxon>Nepetoideae</taxon>
        <taxon>Mentheae</taxon>
        <taxon>Salviinae</taxon>
        <taxon>Salvia</taxon>
        <taxon>Salvia subgen. Calosphace</taxon>
        <taxon>core Calosphace</taxon>
    </lineage>
</organism>
<evidence type="ECO:0008006" key="9">
    <source>
        <dbReference type="Google" id="ProtNLM"/>
    </source>
</evidence>
<reference evidence="7" key="1">
    <citation type="submission" date="2018-01" db="EMBL/GenBank/DDBJ databases">
        <authorList>
            <person name="Mao J.F."/>
        </authorList>
    </citation>
    <scope>NUCLEOTIDE SEQUENCE</scope>
    <source>
        <strain evidence="7">Huo1</strain>
        <tissue evidence="7">Leaf</tissue>
    </source>
</reference>
<dbReference type="AlphaFoldDB" id="A0A8X8XN92"/>
<dbReference type="PANTHER" id="PTHR13803">
    <property type="entry name" value="SEC24-RELATED PROTEIN"/>
    <property type="match status" value="1"/>
</dbReference>
<keyword evidence="8" id="KW-1185">Reference proteome</keyword>
<dbReference type="Pfam" id="PF04810">
    <property type="entry name" value="zf-Sec23_Sec24"/>
    <property type="match status" value="1"/>
</dbReference>
<accession>A0A8X8XN92</accession>
<dbReference type="InterPro" id="IPR006900">
    <property type="entry name" value="Sec23/24_helical_dom"/>
</dbReference>
<evidence type="ECO:0000256" key="1">
    <source>
        <dbReference type="ARBA" id="ARBA00008334"/>
    </source>
</evidence>
<dbReference type="Gene3D" id="3.40.50.410">
    <property type="entry name" value="von Willebrand factor, type A domain"/>
    <property type="match status" value="1"/>
</dbReference>
<dbReference type="GO" id="GO:0000149">
    <property type="term" value="F:SNARE binding"/>
    <property type="evidence" value="ECO:0007669"/>
    <property type="project" value="TreeGrafter"/>
</dbReference>
<dbReference type="InterPro" id="IPR036175">
    <property type="entry name" value="Sec23/24_helical_dom_sf"/>
</dbReference>
<dbReference type="GO" id="GO:0006886">
    <property type="term" value="P:intracellular protein transport"/>
    <property type="evidence" value="ECO:0007669"/>
    <property type="project" value="InterPro"/>
</dbReference>
<dbReference type="InterPro" id="IPR036465">
    <property type="entry name" value="vWFA_dom_sf"/>
</dbReference>
<sequence>MSVRPTMTRFPLNPAEQEACGVPWGMTVAPFAAMDENGIAPVYGSNGELLPRCENCWAYFNTYCQLDQWSWDCSLCGTTNGLSTQSIAQYSLPNSCAENISSFIDLELPQEGSEEMKARPVYVAAVDLSSSEEFLELTKSALLAALEALGPGSLFGLATFSHKIGLYDVQGPIPVVKNVFIHPESLENLTVELEDVMPLFSFLAPVDTCKDLIASALETLKPTTSWERTTAAGQGVDGVLLGGRGFGVAMESLLKYLGSEYGNTYALVRTSNSSPFCFSLWWNAARVFAFLSGPPDYGLGQLDTRRYGEQYASKGEDADRALLPEQTPFYRDLAAVAVQAGVCVDLFAVTNEYTDLASLKFLSIESGGSLFLYSSTDDSTLPQDMYRMLSRPYAFNCVLRVRTSSEFKIDHSYGHFFPDPEYENVQHIICCDSFATYAYDFDFLTEVGFSLHSKERPTLQIAFQYSVVVPPNELSVSSSGTSRRDTYSLQRRLRIRTVQFEAARNINEIYDTVDPEVILSILFHEVNSNFRKVVVAIYTYAFCKLGSDRRDCVCVLSTSAWLSYNQIFGFDLPYRGVILSSLEQGIREARVLLHEWLVNLVAQYNDAFKLVEHGRGSLTTSRVDVAFSQCPQLQSLPRLIFALLRNPLLRFHEEGVHPDYRIYLQCLFSALEPSSLSRAIYPSLVSYESPEKQAFPRHSLSRAALLTSGSPIFFLDAFTMLIVFYSSTADASLPFPPPQDCLLRRSINKLKQERSITPKLIFIRGGKDDATVFENYLIEEQDVEGSGFNSVMGFVSFLDEINQDVLEYINKPNGK</sequence>
<name>A0A8X8XN92_SALSN</name>
<evidence type="ECO:0000256" key="3">
    <source>
        <dbReference type="ARBA" id="ARBA00022927"/>
    </source>
</evidence>
<dbReference type="GO" id="GO:0008270">
    <property type="term" value="F:zinc ion binding"/>
    <property type="evidence" value="ECO:0007669"/>
    <property type="project" value="InterPro"/>
</dbReference>
<feature type="domain" description="Sec23/Sec24 helical" evidence="6">
    <location>
        <begin position="577"/>
        <end position="677"/>
    </location>
</feature>
<feature type="domain" description="Sec23/Sec24 trunk" evidence="5">
    <location>
        <begin position="283"/>
        <end position="388"/>
    </location>
</feature>
<comment type="caution">
    <text evidence="7">The sequence shown here is derived from an EMBL/GenBank/DDBJ whole genome shotgun (WGS) entry which is preliminary data.</text>
</comment>
<evidence type="ECO:0000313" key="8">
    <source>
        <dbReference type="Proteomes" id="UP000298416"/>
    </source>
</evidence>